<dbReference type="RefSeq" id="WP_004621647.1">
    <property type="nucleotide sequence ID" value="NZ_ACXX02000015.1"/>
</dbReference>
<organism evidence="2 3">
    <name type="scientific">Ruminiclostridium papyrosolvens DSM 2782</name>
    <dbReference type="NCBI Taxonomy" id="588581"/>
    <lineage>
        <taxon>Bacteria</taxon>
        <taxon>Bacillati</taxon>
        <taxon>Bacillota</taxon>
        <taxon>Clostridia</taxon>
        <taxon>Eubacteriales</taxon>
        <taxon>Oscillospiraceae</taxon>
        <taxon>Ruminiclostridium</taxon>
    </lineage>
</organism>
<dbReference type="PROSITE" id="PS51186">
    <property type="entry name" value="GNAT"/>
    <property type="match status" value="1"/>
</dbReference>
<dbReference type="eggNOG" id="COG1670">
    <property type="taxonomic scope" value="Bacteria"/>
</dbReference>
<feature type="domain" description="N-acetyltransferase" evidence="1">
    <location>
        <begin position="126"/>
        <end position="258"/>
    </location>
</feature>
<reference evidence="2" key="2">
    <citation type="submission" date="2011-01" db="EMBL/GenBank/DDBJ databases">
        <title>The Non-contiguous Finished genome of Clostridium papyrosolvens.</title>
        <authorList>
            <person name="Lucas S."/>
            <person name="Copeland A."/>
            <person name="Lapidus A."/>
            <person name="Cheng J.-F."/>
            <person name="Goodwin L."/>
            <person name="Pitluck S."/>
            <person name="Misra M."/>
            <person name="Chertkov O."/>
            <person name="Detter J.C."/>
            <person name="Han C."/>
            <person name="Tapia R."/>
            <person name="Land M."/>
            <person name="Hauser L."/>
            <person name="Kyrpides N."/>
            <person name="Ivanova N."/>
            <person name="Pagani I."/>
            <person name="Mouttaki H."/>
            <person name="He Z."/>
            <person name="Zhou J."/>
            <person name="Hemme C.L."/>
            <person name="Woyke T."/>
        </authorList>
    </citation>
    <scope>NUCLEOTIDE SEQUENCE [LARGE SCALE GENOMIC DNA]</scope>
    <source>
        <strain evidence="2">DSM 2782</strain>
    </source>
</reference>
<dbReference type="InterPro" id="IPR042573">
    <property type="entry name" value="GNAT_acetyltra_N"/>
</dbReference>
<dbReference type="Gene3D" id="3.40.630.110">
    <property type="entry name" value="GNAT acetyltransferase-like"/>
    <property type="match status" value="1"/>
</dbReference>
<accession>F1TH43</accession>
<dbReference type="PANTHER" id="PTHR31143:SF2">
    <property type="entry name" value="FR47-LIKE DOMAIN-CONTAINING PROTEIN-RELATED"/>
    <property type="match status" value="1"/>
</dbReference>
<proteinExistence type="predicted"/>
<name>F1TH43_9FIRM</name>
<gene>
    <name evidence="2" type="ORF">Cpap_0895</name>
</gene>
<dbReference type="SUPFAM" id="SSF55729">
    <property type="entry name" value="Acyl-CoA N-acyltransferases (Nat)"/>
    <property type="match status" value="1"/>
</dbReference>
<dbReference type="InterPro" id="IPR000182">
    <property type="entry name" value="GNAT_dom"/>
</dbReference>
<dbReference type="AlphaFoldDB" id="F1TH43"/>
<comment type="caution">
    <text evidence="2">The sequence shown here is derived from an EMBL/GenBank/DDBJ whole genome shotgun (WGS) entry which is preliminary data.</text>
</comment>
<dbReference type="Gene3D" id="3.40.630.30">
    <property type="match status" value="1"/>
</dbReference>
<dbReference type="STRING" id="588581.Cpap_0895"/>
<dbReference type="InterPro" id="IPR027365">
    <property type="entry name" value="GNAT_acetyltra_YdfB-like"/>
</dbReference>
<keyword evidence="3" id="KW-1185">Reference proteome</keyword>
<evidence type="ECO:0000259" key="1">
    <source>
        <dbReference type="PROSITE" id="PS51186"/>
    </source>
</evidence>
<evidence type="ECO:0000313" key="2">
    <source>
        <dbReference type="EMBL" id="EGD46283.1"/>
    </source>
</evidence>
<protein>
    <submittedName>
        <fullName evidence="2">Zwittermicin A resistance protein ZmaR</fullName>
    </submittedName>
</protein>
<dbReference type="GO" id="GO:0016747">
    <property type="term" value="F:acyltransferase activity, transferring groups other than amino-acyl groups"/>
    <property type="evidence" value="ECO:0007669"/>
    <property type="project" value="InterPro"/>
</dbReference>
<evidence type="ECO:0000313" key="3">
    <source>
        <dbReference type="Proteomes" id="UP000003860"/>
    </source>
</evidence>
<reference evidence="2" key="1">
    <citation type="submission" date="2009-07" db="EMBL/GenBank/DDBJ databases">
        <authorList>
            <consortium name="US DOE Joint Genome Institute (JGI-PGF)"/>
            <person name="Lucas S."/>
            <person name="Copeland A."/>
            <person name="Lapidus A."/>
            <person name="Glavina del Rio T."/>
            <person name="Tice H."/>
            <person name="Bruce D."/>
            <person name="Goodwin L."/>
            <person name="Pitluck S."/>
            <person name="Larimer F."/>
            <person name="Land M.L."/>
            <person name="Mouttaki H."/>
            <person name="He Z."/>
            <person name="Zhou J."/>
            <person name="Hemme C.L."/>
        </authorList>
    </citation>
    <scope>NUCLEOTIDE SEQUENCE [LARGE SCALE GENOMIC DNA]</scope>
    <source>
        <strain evidence="2">DSM 2782</strain>
    </source>
</reference>
<dbReference type="Proteomes" id="UP000003860">
    <property type="component" value="Unassembled WGS sequence"/>
</dbReference>
<dbReference type="PANTHER" id="PTHR31143">
    <property type="match status" value="1"/>
</dbReference>
<dbReference type="InterPro" id="IPR016181">
    <property type="entry name" value="Acyl_CoA_acyltransferase"/>
</dbReference>
<dbReference type="Pfam" id="PF12746">
    <property type="entry name" value="GNAT_acetyltran"/>
    <property type="match status" value="1"/>
</dbReference>
<sequence>MYSITKQDMHKIAPIFNGWNKTMIWSCLQGYMGNAWADDIQNPKSAQIIIGDFYFFAGVPNLELVKNIPDNYTSPCILMIPGSDEWEILIEEEYKDNCNKFMRYSFKKELDVFDAQKLKTYVSSLPEEYIIQKIDEEHFNNIRMEQWSKDLCSQFSSYRHYERLGQGFVVTHNSNIVCGASSYTVYDKGIEIEIDTKEEYRRKGLALACASKLILECLNNGIYPSWDSANRASAELAAKLGYHFESEYVTYCVTNSKH</sequence>
<dbReference type="EMBL" id="ACXX02000015">
    <property type="protein sequence ID" value="EGD46283.1"/>
    <property type="molecule type" value="Genomic_DNA"/>
</dbReference>